<proteinExistence type="predicted"/>
<name>A0A1M4V3U7_9SPHI</name>
<protein>
    <submittedName>
        <fullName evidence="3">FecR family protein</fullName>
    </submittedName>
</protein>
<evidence type="ECO:0000259" key="1">
    <source>
        <dbReference type="Pfam" id="PF04773"/>
    </source>
</evidence>
<dbReference type="Gene3D" id="3.55.50.30">
    <property type="match status" value="1"/>
</dbReference>
<feature type="domain" description="FecR protein" evidence="1">
    <location>
        <begin position="183"/>
        <end position="278"/>
    </location>
</feature>
<feature type="domain" description="Protein FecR C-terminal" evidence="2">
    <location>
        <begin position="320"/>
        <end position="388"/>
    </location>
</feature>
<dbReference type="InterPro" id="IPR032508">
    <property type="entry name" value="FecR_C"/>
</dbReference>
<dbReference type="Pfam" id="PF04773">
    <property type="entry name" value="FecR"/>
    <property type="match status" value="1"/>
</dbReference>
<dbReference type="Pfam" id="PF16344">
    <property type="entry name" value="FecR_C"/>
    <property type="match status" value="1"/>
</dbReference>
<gene>
    <name evidence="3" type="ORF">SAMN04488522_101769</name>
</gene>
<organism evidence="3 4">
    <name type="scientific">Pedobacter caeni</name>
    <dbReference type="NCBI Taxonomy" id="288992"/>
    <lineage>
        <taxon>Bacteria</taxon>
        <taxon>Pseudomonadati</taxon>
        <taxon>Bacteroidota</taxon>
        <taxon>Sphingobacteriia</taxon>
        <taxon>Sphingobacteriales</taxon>
        <taxon>Sphingobacteriaceae</taxon>
        <taxon>Pedobacter</taxon>
    </lineage>
</organism>
<dbReference type="Gene3D" id="2.60.120.1440">
    <property type="match status" value="1"/>
</dbReference>
<dbReference type="PANTHER" id="PTHR30273">
    <property type="entry name" value="PERIPLASMIC SIGNAL SENSOR AND SIGMA FACTOR ACTIVATOR FECR-RELATED"/>
    <property type="match status" value="1"/>
</dbReference>
<dbReference type="STRING" id="288992.SAMN04488522_101769"/>
<accession>A0A1M4V3U7</accession>
<sequence length="393" mass="43676">MQDLKHLYHKFLSKQCSEEEISYLMDHFLLKGEETELNELILAQLKSENHEAQDTEEVELVLNNNRKLIHEKIGEELSVRPSSLRTYLRVAAVLALITTCTWYFFNANTGPKTSGNKILASGDVGPGSTRARLTLSNGESIDLENANEGAVISKDGASYAKILQGKLTCLLQSPGNNDSAYNTITTPKGGVYQLVTPDGSKIWLNASSELKFPGSFGSGKRVVELKGEAYFEIAKDKKRPFVVKTAGQETEVLGTHFNINNYADELATTTTLFEGAVRVHQVNTSGKVLLSPGQQAVLKDRQLRVQKADESAALDWMNGKIVFKNETLKSIMRKVSRWYGVDVQIKGDIENLEFWGAVSRKNNLSSILNYLKETEDLDYSISGTNVTIFKKKL</sequence>
<evidence type="ECO:0000313" key="3">
    <source>
        <dbReference type="EMBL" id="SHE63661.1"/>
    </source>
</evidence>
<dbReference type="RefSeq" id="WP_073227604.1">
    <property type="nucleotide sequence ID" value="NZ_FQUQ01000001.1"/>
</dbReference>
<dbReference type="AlphaFoldDB" id="A0A1M4V3U7"/>
<dbReference type="Proteomes" id="UP000184287">
    <property type="component" value="Unassembled WGS sequence"/>
</dbReference>
<dbReference type="PANTHER" id="PTHR30273:SF2">
    <property type="entry name" value="PROTEIN FECR"/>
    <property type="match status" value="1"/>
</dbReference>
<dbReference type="InterPro" id="IPR012373">
    <property type="entry name" value="Ferrdict_sens_TM"/>
</dbReference>
<evidence type="ECO:0000313" key="4">
    <source>
        <dbReference type="Proteomes" id="UP000184287"/>
    </source>
</evidence>
<dbReference type="GO" id="GO:0016989">
    <property type="term" value="F:sigma factor antagonist activity"/>
    <property type="evidence" value="ECO:0007669"/>
    <property type="project" value="TreeGrafter"/>
</dbReference>
<dbReference type="FunFam" id="2.60.120.1440:FF:000001">
    <property type="entry name" value="Putative anti-sigma factor"/>
    <property type="match status" value="1"/>
</dbReference>
<dbReference type="InterPro" id="IPR006860">
    <property type="entry name" value="FecR"/>
</dbReference>
<keyword evidence="4" id="KW-1185">Reference proteome</keyword>
<dbReference type="EMBL" id="FQUQ01000001">
    <property type="protein sequence ID" value="SHE63661.1"/>
    <property type="molecule type" value="Genomic_DNA"/>
</dbReference>
<dbReference type="OrthoDB" id="649666at2"/>
<evidence type="ECO:0000259" key="2">
    <source>
        <dbReference type="Pfam" id="PF16344"/>
    </source>
</evidence>
<reference evidence="4" key="1">
    <citation type="submission" date="2016-11" db="EMBL/GenBank/DDBJ databases">
        <authorList>
            <person name="Varghese N."/>
            <person name="Submissions S."/>
        </authorList>
    </citation>
    <scope>NUCLEOTIDE SEQUENCE [LARGE SCALE GENOMIC DNA]</scope>
    <source>
        <strain evidence="4">DSM 16990</strain>
    </source>
</reference>